<dbReference type="Proteomes" id="UP000887576">
    <property type="component" value="Unplaced"/>
</dbReference>
<organism evidence="1 2">
    <name type="scientific">Panagrolaimus sp. JU765</name>
    <dbReference type="NCBI Taxonomy" id="591449"/>
    <lineage>
        <taxon>Eukaryota</taxon>
        <taxon>Metazoa</taxon>
        <taxon>Ecdysozoa</taxon>
        <taxon>Nematoda</taxon>
        <taxon>Chromadorea</taxon>
        <taxon>Rhabditida</taxon>
        <taxon>Tylenchina</taxon>
        <taxon>Panagrolaimomorpha</taxon>
        <taxon>Panagrolaimoidea</taxon>
        <taxon>Panagrolaimidae</taxon>
        <taxon>Panagrolaimus</taxon>
    </lineage>
</organism>
<evidence type="ECO:0000313" key="1">
    <source>
        <dbReference type="Proteomes" id="UP000887576"/>
    </source>
</evidence>
<reference evidence="2" key="1">
    <citation type="submission" date="2022-11" db="UniProtKB">
        <authorList>
            <consortium name="WormBaseParasite"/>
        </authorList>
    </citation>
    <scope>IDENTIFICATION</scope>
</reference>
<evidence type="ECO:0000313" key="2">
    <source>
        <dbReference type="WBParaSite" id="JU765_v2.g934.t1"/>
    </source>
</evidence>
<proteinExistence type="predicted"/>
<dbReference type="WBParaSite" id="JU765_v2.g934.t1">
    <property type="protein sequence ID" value="JU765_v2.g934.t1"/>
    <property type="gene ID" value="JU765_v2.g934"/>
</dbReference>
<protein>
    <submittedName>
        <fullName evidence="2">Phosphatidylserine decarboxylase</fullName>
    </submittedName>
</protein>
<sequence length="368" mass="41753">MKNKIQLKMALLIYAKHSSRLKLFNQSFRYVSQSASDSTSQYHRQLSKPWTVGRITKYFLAGGLATGTGSFLYQVLNSDIRSEVDPKHYYTDWKLRMYTSLPLAGVSRGFGNFSRVTIPTFLRNSLYGKYSRVYDCDMDEAIEPSFKAYPNFAAFFNRALKPTCRPISAISLVSPADGVVLHYGEVKSRKIEYVKGHDYDVSEFLGPSIPEVRPGNFLCQIVIYLAPGDYHGFHSPVSWHVDKRVYHPGFLLSVRPSVLEWIPKLFCLNERVVLSGQWKYGYFSMSAVAATNVGDIHIDMGENEQPIIRTETHRVFNEDKNFTKGEKVGEFRLGSTIVLIFEAPESLNFAIQAGDKLKYGQSLIVTDV</sequence>
<accession>A0AC34RSU3</accession>
<name>A0AC34RSU3_9BILA</name>